<evidence type="ECO:0000256" key="1">
    <source>
        <dbReference type="SAM" id="Phobius"/>
    </source>
</evidence>
<sequence length="107" mass="12641">MLLSTTNSGYPTDERELMFSLVILKQPMSTWALSFVEYICCFVLILQHYAVNFQSTSESNWRFIRIPLKQQIFCHGISPEVGLLFTPANFETLHPTVNKDRRWRRQR</sequence>
<keyword evidence="1" id="KW-1133">Transmembrane helix</keyword>
<protein>
    <submittedName>
        <fullName evidence="3">Uncharacterized protein LOC108737052</fullName>
    </submittedName>
</protein>
<keyword evidence="1" id="KW-0812">Transmembrane</keyword>
<feature type="transmembrane region" description="Helical" evidence="1">
    <location>
        <begin position="28"/>
        <end position="46"/>
    </location>
</feature>
<name>A0A1W4WMS0_AGRPL</name>
<dbReference type="KEGG" id="apln:108737052"/>
<evidence type="ECO:0000313" key="3">
    <source>
        <dbReference type="RefSeq" id="XP_018325214.1"/>
    </source>
</evidence>
<keyword evidence="1" id="KW-0472">Membrane</keyword>
<keyword evidence="2" id="KW-1185">Reference proteome</keyword>
<accession>A0A1W4WMS0</accession>
<reference evidence="3" key="1">
    <citation type="submission" date="2025-08" db="UniProtKB">
        <authorList>
            <consortium name="RefSeq"/>
        </authorList>
    </citation>
    <scope>IDENTIFICATION</scope>
    <source>
        <tissue evidence="3">Entire body</tissue>
    </source>
</reference>
<evidence type="ECO:0000313" key="2">
    <source>
        <dbReference type="Proteomes" id="UP000192223"/>
    </source>
</evidence>
<dbReference type="AlphaFoldDB" id="A0A1W4WMS0"/>
<dbReference type="InParanoid" id="A0A1W4WMS0"/>
<gene>
    <name evidence="3" type="primary">LOC108737052</name>
</gene>
<organism evidence="2 3">
    <name type="scientific">Agrilus planipennis</name>
    <name type="common">Emerald ash borer</name>
    <name type="synonym">Agrilus marcopoli</name>
    <dbReference type="NCBI Taxonomy" id="224129"/>
    <lineage>
        <taxon>Eukaryota</taxon>
        <taxon>Metazoa</taxon>
        <taxon>Ecdysozoa</taxon>
        <taxon>Arthropoda</taxon>
        <taxon>Hexapoda</taxon>
        <taxon>Insecta</taxon>
        <taxon>Pterygota</taxon>
        <taxon>Neoptera</taxon>
        <taxon>Endopterygota</taxon>
        <taxon>Coleoptera</taxon>
        <taxon>Polyphaga</taxon>
        <taxon>Elateriformia</taxon>
        <taxon>Buprestoidea</taxon>
        <taxon>Buprestidae</taxon>
        <taxon>Agrilinae</taxon>
        <taxon>Agrilus</taxon>
    </lineage>
</organism>
<dbReference type="GeneID" id="108737052"/>
<proteinExistence type="predicted"/>
<dbReference type="RefSeq" id="XP_018325214.1">
    <property type="nucleotide sequence ID" value="XM_018469712.1"/>
</dbReference>
<dbReference type="Proteomes" id="UP000192223">
    <property type="component" value="Unplaced"/>
</dbReference>